<evidence type="ECO:0000313" key="2">
    <source>
        <dbReference type="Proteomes" id="UP000242814"/>
    </source>
</evidence>
<sequence length="59" mass="6581">GYISRLTSFHVTVKEKFDKARLPTSTIIRKPKATLPLDPNLAAFASHNAAMQNQPYPAR</sequence>
<protein>
    <submittedName>
        <fullName evidence="1">Uncharacterized protein</fullName>
    </submittedName>
</protein>
<evidence type="ECO:0000313" key="1">
    <source>
        <dbReference type="EMBL" id="ODH12830.1"/>
    </source>
</evidence>
<gene>
    <name evidence="1" type="ORF">ACO22_07874</name>
</gene>
<comment type="caution">
    <text evidence="1">The sequence shown here is derived from an EMBL/GenBank/DDBJ whole genome shotgun (WGS) entry which is preliminary data.</text>
</comment>
<name>A0A1D2J3F4_PARBR</name>
<dbReference type="AlphaFoldDB" id="A0A1D2J3F4"/>
<accession>A0A1D2J3F4</accession>
<feature type="non-terminal residue" evidence="1">
    <location>
        <position position="1"/>
    </location>
</feature>
<dbReference type="Proteomes" id="UP000242814">
    <property type="component" value="Unassembled WGS sequence"/>
</dbReference>
<organism evidence="1 2">
    <name type="scientific">Paracoccidioides brasiliensis</name>
    <dbReference type="NCBI Taxonomy" id="121759"/>
    <lineage>
        <taxon>Eukaryota</taxon>
        <taxon>Fungi</taxon>
        <taxon>Dikarya</taxon>
        <taxon>Ascomycota</taxon>
        <taxon>Pezizomycotina</taxon>
        <taxon>Eurotiomycetes</taxon>
        <taxon>Eurotiomycetidae</taxon>
        <taxon>Onygenales</taxon>
        <taxon>Ajellomycetaceae</taxon>
        <taxon>Paracoccidioides</taxon>
    </lineage>
</organism>
<reference evidence="1 2" key="1">
    <citation type="submission" date="2016-06" db="EMBL/GenBank/DDBJ databases">
        <authorList>
            <person name="Kjaerup R.B."/>
            <person name="Dalgaard T.S."/>
            <person name="Juul-Madsen H.R."/>
        </authorList>
    </citation>
    <scope>NUCLEOTIDE SEQUENCE [LARGE SCALE GENOMIC DNA]</scope>
    <source>
        <strain evidence="1 2">Pb300</strain>
    </source>
</reference>
<proteinExistence type="predicted"/>
<dbReference type="EMBL" id="LZYO01000724">
    <property type="protein sequence ID" value="ODH12830.1"/>
    <property type="molecule type" value="Genomic_DNA"/>
</dbReference>